<gene>
    <name evidence="4" type="ORF">OFUS_LOCUS17514</name>
</gene>
<dbReference type="GO" id="GO:0035721">
    <property type="term" value="P:intraciliary retrograde transport"/>
    <property type="evidence" value="ECO:0007669"/>
    <property type="project" value="TreeGrafter"/>
</dbReference>
<keyword evidence="2" id="KW-0970">Cilium biogenesis/degradation</keyword>
<feature type="compositionally biased region" description="Acidic residues" evidence="3">
    <location>
        <begin position="29"/>
        <end position="40"/>
    </location>
</feature>
<reference evidence="4" key="1">
    <citation type="submission" date="2022-03" db="EMBL/GenBank/DDBJ databases">
        <authorList>
            <person name="Martin C."/>
        </authorList>
    </citation>
    <scope>NUCLEOTIDE SEQUENCE</scope>
</reference>
<dbReference type="InterPro" id="IPR029302">
    <property type="entry name" value="IFT43"/>
</dbReference>
<dbReference type="EMBL" id="CAIIXF020000008">
    <property type="protein sequence ID" value="CAH1792558.1"/>
    <property type="molecule type" value="Genomic_DNA"/>
</dbReference>
<accession>A0A8J1Y4P5</accession>
<keyword evidence="5" id="KW-1185">Reference proteome</keyword>
<comment type="similarity">
    <text evidence="1">Belongs to the IFT43 family.</text>
</comment>
<feature type="compositionally biased region" description="Acidic residues" evidence="3">
    <location>
        <begin position="81"/>
        <end position="95"/>
    </location>
</feature>
<evidence type="ECO:0000313" key="5">
    <source>
        <dbReference type="Proteomes" id="UP000749559"/>
    </source>
</evidence>
<feature type="compositionally biased region" description="Polar residues" evidence="3">
    <location>
        <begin position="43"/>
        <end position="52"/>
    </location>
</feature>
<evidence type="ECO:0000313" key="4">
    <source>
        <dbReference type="EMBL" id="CAH1792558.1"/>
    </source>
</evidence>
<dbReference type="OrthoDB" id="206950at2759"/>
<organism evidence="4 5">
    <name type="scientific">Owenia fusiformis</name>
    <name type="common">Polychaete worm</name>
    <dbReference type="NCBI Taxonomy" id="6347"/>
    <lineage>
        <taxon>Eukaryota</taxon>
        <taxon>Metazoa</taxon>
        <taxon>Spiralia</taxon>
        <taxon>Lophotrochozoa</taxon>
        <taxon>Annelida</taxon>
        <taxon>Polychaeta</taxon>
        <taxon>Sedentaria</taxon>
        <taxon>Canalipalpata</taxon>
        <taxon>Sabellida</taxon>
        <taxon>Oweniida</taxon>
        <taxon>Oweniidae</taxon>
        <taxon>Owenia</taxon>
    </lineage>
</organism>
<name>A0A8J1Y4P5_OWEFU</name>
<dbReference type="PANTHER" id="PTHR33724:SF1">
    <property type="entry name" value="INTRAFLAGELLAR TRANSPORT PROTEIN 43 HOMOLOG"/>
    <property type="match status" value="1"/>
</dbReference>
<dbReference type="Pfam" id="PF15305">
    <property type="entry name" value="IFT43"/>
    <property type="match status" value="1"/>
</dbReference>
<dbReference type="GO" id="GO:0005929">
    <property type="term" value="C:cilium"/>
    <property type="evidence" value="ECO:0007669"/>
    <property type="project" value="TreeGrafter"/>
</dbReference>
<dbReference type="Proteomes" id="UP000749559">
    <property type="component" value="Unassembled WGS sequence"/>
</dbReference>
<feature type="region of interest" description="Disordered" evidence="3">
    <location>
        <begin position="1"/>
        <end position="96"/>
    </location>
</feature>
<comment type="caution">
    <text evidence="4">The sequence shown here is derived from an EMBL/GenBank/DDBJ whole genome shotgun (WGS) entry which is preliminary data.</text>
</comment>
<feature type="compositionally biased region" description="Basic residues" evidence="3">
    <location>
        <begin position="13"/>
        <end position="25"/>
    </location>
</feature>
<evidence type="ECO:0000256" key="3">
    <source>
        <dbReference type="SAM" id="MobiDB-lite"/>
    </source>
</evidence>
<sequence>MDEDDLEFDQPKKKGSAKQGRRSRRPPVDDDVGVAEDDMIAETTPTTSNSSKNRSDGPPKPQRRTGGWGDDSSKRRRGGDVEEDSMDFLDEDLEDGERFLANGERLKPTAISDDDNSDNDIPVIPDLDDVQEEDMSNQVAQAPTMLVNRVSTFRELDNDLLKHAAFLTLDNEIDLKILAQCLSSEADVTEEDKPWDWDRLFTEVSYDLTTEWEANEATEEQDTKS</sequence>
<proteinExistence type="inferred from homology"/>
<evidence type="ECO:0000256" key="1">
    <source>
        <dbReference type="ARBA" id="ARBA00007563"/>
    </source>
</evidence>
<dbReference type="AlphaFoldDB" id="A0A8J1Y4P5"/>
<dbReference type="GO" id="GO:0030991">
    <property type="term" value="C:intraciliary transport particle A"/>
    <property type="evidence" value="ECO:0007669"/>
    <property type="project" value="InterPro"/>
</dbReference>
<protein>
    <submittedName>
        <fullName evidence="4">Uncharacterized protein</fullName>
    </submittedName>
</protein>
<dbReference type="PANTHER" id="PTHR33724">
    <property type="entry name" value="INTRAFLAGELLAR TRANSPORT PROTEIN 43 HOMOLOG"/>
    <property type="match status" value="1"/>
</dbReference>
<evidence type="ECO:0000256" key="2">
    <source>
        <dbReference type="ARBA" id="ARBA00022794"/>
    </source>
</evidence>